<dbReference type="Pfam" id="PF01081">
    <property type="entry name" value="Aldolase"/>
    <property type="match status" value="1"/>
</dbReference>
<comment type="subunit">
    <text evidence="3">Homotrimer.</text>
</comment>
<dbReference type="CDD" id="cd00452">
    <property type="entry name" value="KDPG_aldolase"/>
    <property type="match status" value="1"/>
</dbReference>
<comment type="caution">
    <text evidence="6">The sequence shown here is derived from an EMBL/GenBank/DDBJ whole genome shotgun (WGS) entry which is preliminary data.</text>
</comment>
<sequence length="214" mass="23528">MNKLLSLIQQHPAIPVYYHDDPNTCLDVLKACYQGGIRVFEFVNRGAKAKANFETLLAYKQEHFPDMALGIGTIKTAQEAKDFLALGAEFIVSPIVSAEIAQETIAKGHHWIPGCMTPTEIALAESLGASLVKLFPGDIVGSKFVKAIKPLFPHLHFMPTGGVDVSKESIDEWFGAGVFSVGLGSKLFQRPDNNDADHQWLVDRVHTLMSLVKR</sequence>
<evidence type="ECO:0000256" key="4">
    <source>
        <dbReference type="ARBA" id="ARBA00023239"/>
    </source>
</evidence>
<reference evidence="6 7" key="1">
    <citation type="submission" date="2018-04" db="EMBL/GenBank/DDBJ databases">
        <title>Sphingobacterium cortibacter sp. nov.</title>
        <authorList>
            <person name="Li Y."/>
        </authorList>
    </citation>
    <scope>NUCLEOTIDE SEQUENCE [LARGE SCALE GENOMIC DNA]</scope>
    <source>
        <strain evidence="6 7">2c-3</strain>
    </source>
</reference>
<dbReference type="SUPFAM" id="SSF51569">
    <property type="entry name" value="Aldolase"/>
    <property type="match status" value="1"/>
</dbReference>
<comment type="pathway">
    <text evidence="1">Carbohydrate acid metabolism.</text>
</comment>
<evidence type="ECO:0000313" key="6">
    <source>
        <dbReference type="EMBL" id="PVH24898.1"/>
    </source>
</evidence>
<dbReference type="AlphaFoldDB" id="A0A2T8HHH9"/>
<dbReference type="Proteomes" id="UP000245627">
    <property type="component" value="Unassembled WGS sequence"/>
</dbReference>
<proteinExistence type="inferred from homology"/>
<dbReference type="RefSeq" id="WP_116776278.1">
    <property type="nucleotide sequence ID" value="NZ_QDKG01000004.1"/>
</dbReference>
<gene>
    <name evidence="6" type="ORF">DC487_12350</name>
</gene>
<comment type="similarity">
    <text evidence="2">Belongs to the KHG/KDPG aldolase family.</text>
</comment>
<dbReference type="InterPro" id="IPR000887">
    <property type="entry name" value="Aldlse_KDPG_KHG"/>
</dbReference>
<keyword evidence="5" id="KW-0119">Carbohydrate metabolism</keyword>
<dbReference type="OrthoDB" id="9802667at2"/>
<dbReference type="PANTHER" id="PTHR30246:SF1">
    <property type="entry name" value="2-DEHYDRO-3-DEOXY-6-PHOSPHOGALACTONATE ALDOLASE-RELATED"/>
    <property type="match status" value="1"/>
</dbReference>
<evidence type="ECO:0000256" key="1">
    <source>
        <dbReference type="ARBA" id="ARBA00004761"/>
    </source>
</evidence>
<dbReference type="InterPro" id="IPR013785">
    <property type="entry name" value="Aldolase_TIM"/>
</dbReference>
<organism evidence="6 7">
    <name type="scientific">Sphingobacterium corticibacter</name>
    <dbReference type="NCBI Taxonomy" id="2171749"/>
    <lineage>
        <taxon>Bacteria</taxon>
        <taxon>Pseudomonadati</taxon>
        <taxon>Bacteroidota</taxon>
        <taxon>Sphingobacteriia</taxon>
        <taxon>Sphingobacteriales</taxon>
        <taxon>Sphingobacteriaceae</taxon>
        <taxon>Sphingobacterium</taxon>
    </lineage>
</organism>
<evidence type="ECO:0000256" key="3">
    <source>
        <dbReference type="ARBA" id="ARBA00011233"/>
    </source>
</evidence>
<evidence type="ECO:0000313" key="7">
    <source>
        <dbReference type="Proteomes" id="UP000245627"/>
    </source>
</evidence>
<protein>
    <submittedName>
        <fullName evidence="6">Bifunctional 4-hydroxy-2-oxoglutarate aldolase/2-dehydro-3-deoxy-phosphogluconate aldolase</fullName>
    </submittedName>
</protein>
<evidence type="ECO:0000256" key="5">
    <source>
        <dbReference type="ARBA" id="ARBA00023277"/>
    </source>
</evidence>
<keyword evidence="4" id="KW-0456">Lyase</keyword>
<dbReference type="GO" id="GO:0016829">
    <property type="term" value="F:lyase activity"/>
    <property type="evidence" value="ECO:0007669"/>
    <property type="project" value="UniProtKB-KW"/>
</dbReference>
<accession>A0A2T8HHH9</accession>
<evidence type="ECO:0000256" key="2">
    <source>
        <dbReference type="ARBA" id="ARBA00006906"/>
    </source>
</evidence>
<dbReference type="EMBL" id="QDKG01000004">
    <property type="protein sequence ID" value="PVH24898.1"/>
    <property type="molecule type" value="Genomic_DNA"/>
</dbReference>
<dbReference type="Gene3D" id="3.20.20.70">
    <property type="entry name" value="Aldolase class I"/>
    <property type="match status" value="1"/>
</dbReference>
<name>A0A2T8HHH9_9SPHI</name>
<keyword evidence="7" id="KW-1185">Reference proteome</keyword>
<dbReference type="PANTHER" id="PTHR30246">
    <property type="entry name" value="2-KETO-3-DEOXY-6-PHOSPHOGLUCONATE ALDOLASE"/>
    <property type="match status" value="1"/>
</dbReference>